<evidence type="ECO:0000256" key="2">
    <source>
        <dbReference type="ARBA" id="ARBA00023015"/>
    </source>
</evidence>
<dbReference type="InterPro" id="IPR036390">
    <property type="entry name" value="WH_DNA-bd_sf"/>
</dbReference>
<dbReference type="SUPFAM" id="SSF53850">
    <property type="entry name" value="Periplasmic binding protein-like II"/>
    <property type="match status" value="1"/>
</dbReference>
<accession>A0A7Y0HFA9</accession>
<dbReference type="SUPFAM" id="SSF46785">
    <property type="entry name" value="Winged helix' DNA-binding domain"/>
    <property type="match status" value="1"/>
</dbReference>
<evidence type="ECO:0000259" key="5">
    <source>
        <dbReference type="PROSITE" id="PS50931"/>
    </source>
</evidence>
<dbReference type="FunFam" id="1.10.10.10:FF:000001">
    <property type="entry name" value="LysR family transcriptional regulator"/>
    <property type="match status" value="1"/>
</dbReference>
<name>A0A7Y0HFA9_9PROT</name>
<dbReference type="AlphaFoldDB" id="A0A7Y0HFA9"/>
<proteinExistence type="inferred from homology"/>
<dbReference type="Proteomes" id="UP000539372">
    <property type="component" value="Unassembled WGS sequence"/>
</dbReference>
<keyword evidence="4" id="KW-0804">Transcription</keyword>
<dbReference type="InterPro" id="IPR036388">
    <property type="entry name" value="WH-like_DNA-bd_sf"/>
</dbReference>
<keyword evidence="7" id="KW-1185">Reference proteome</keyword>
<gene>
    <name evidence="6" type="ORF">HH303_14155</name>
</gene>
<dbReference type="Gene3D" id="1.10.10.10">
    <property type="entry name" value="Winged helix-like DNA-binding domain superfamily/Winged helix DNA-binding domain"/>
    <property type="match status" value="1"/>
</dbReference>
<dbReference type="Pfam" id="PF03466">
    <property type="entry name" value="LysR_substrate"/>
    <property type="match status" value="1"/>
</dbReference>
<dbReference type="PRINTS" id="PR00039">
    <property type="entry name" value="HTHLYSR"/>
</dbReference>
<evidence type="ECO:0000256" key="1">
    <source>
        <dbReference type="ARBA" id="ARBA00009437"/>
    </source>
</evidence>
<dbReference type="PANTHER" id="PTHR30126">
    <property type="entry name" value="HTH-TYPE TRANSCRIPTIONAL REGULATOR"/>
    <property type="match status" value="1"/>
</dbReference>
<dbReference type="Pfam" id="PF00126">
    <property type="entry name" value="HTH_1"/>
    <property type="match status" value="1"/>
</dbReference>
<sequence>MTLDQLRIFVAVAERRHVTRAADALNLSQSAVSAAIAALETQHDVRLFDRVGRGIDLTDEGAIFLEEARALLARAENAVLILDDLSKAPRGHLRIQASQTVASYWLPPKLIALKERYPGIDVSLRIGNTAEASKAVSDGAADMGFIEGDLPPSDLKRRVVAYDELVLVMPRDHPAADMVNFSQKDYRGFRWLLREPGSGTRSAAEQHFAGMGLSPGDIDIAMELPSNEALLAAVAASRCVTMMSYRTTSAAQGQGLTARRVTWADRPIRPFAVLTHPDRHRTRAVQVLMDLLRETDPDRA</sequence>
<dbReference type="EMBL" id="JABBNT010000004">
    <property type="protein sequence ID" value="NMM45635.1"/>
    <property type="molecule type" value="Genomic_DNA"/>
</dbReference>
<dbReference type="Gene3D" id="3.40.190.290">
    <property type="match status" value="1"/>
</dbReference>
<keyword evidence="2" id="KW-0805">Transcription regulation</keyword>
<comment type="caution">
    <text evidence="6">The sequence shown here is derived from an EMBL/GenBank/DDBJ whole genome shotgun (WGS) entry which is preliminary data.</text>
</comment>
<evidence type="ECO:0000313" key="7">
    <source>
        <dbReference type="Proteomes" id="UP000539372"/>
    </source>
</evidence>
<dbReference type="InterPro" id="IPR000847">
    <property type="entry name" value="LysR_HTH_N"/>
</dbReference>
<dbReference type="RefSeq" id="WP_169626023.1">
    <property type="nucleotide sequence ID" value="NZ_JABBNT010000004.1"/>
</dbReference>
<dbReference type="InterPro" id="IPR005119">
    <property type="entry name" value="LysR_subst-bd"/>
</dbReference>
<protein>
    <submittedName>
        <fullName evidence="6">LysR family transcriptional regulator</fullName>
    </submittedName>
</protein>
<reference evidence="6 7" key="1">
    <citation type="submission" date="2020-04" db="EMBL/GenBank/DDBJ databases">
        <title>Rhodospirillaceae bacterium KN72 isolated from deep sea.</title>
        <authorList>
            <person name="Zhang D.-C."/>
        </authorList>
    </citation>
    <scope>NUCLEOTIDE SEQUENCE [LARGE SCALE GENOMIC DNA]</scope>
    <source>
        <strain evidence="6 7">KN72</strain>
    </source>
</reference>
<comment type="similarity">
    <text evidence="1">Belongs to the LysR transcriptional regulatory family.</text>
</comment>
<keyword evidence="3" id="KW-0238">DNA-binding</keyword>
<dbReference type="PANTHER" id="PTHR30126:SF39">
    <property type="entry name" value="HTH-TYPE TRANSCRIPTIONAL REGULATOR CYSL"/>
    <property type="match status" value="1"/>
</dbReference>
<feature type="domain" description="HTH lysR-type" evidence="5">
    <location>
        <begin position="1"/>
        <end position="58"/>
    </location>
</feature>
<evidence type="ECO:0000256" key="4">
    <source>
        <dbReference type="ARBA" id="ARBA00023163"/>
    </source>
</evidence>
<evidence type="ECO:0000313" key="6">
    <source>
        <dbReference type="EMBL" id="NMM45635.1"/>
    </source>
</evidence>
<dbReference type="GO" id="GO:0000976">
    <property type="term" value="F:transcription cis-regulatory region binding"/>
    <property type="evidence" value="ECO:0007669"/>
    <property type="project" value="TreeGrafter"/>
</dbReference>
<evidence type="ECO:0000256" key="3">
    <source>
        <dbReference type="ARBA" id="ARBA00023125"/>
    </source>
</evidence>
<dbReference type="PROSITE" id="PS50931">
    <property type="entry name" value="HTH_LYSR"/>
    <property type="match status" value="1"/>
</dbReference>
<organism evidence="6 7">
    <name type="scientific">Pacificispira spongiicola</name>
    <dbReference type="NCBI Taxonomy" id="2729598"/>
    <lineage>
        <taxon>Bacteria</taxon>
        <taxon>Pseudomonadati</taxon>
        <taxon>Pseudomonadota</taxon>
        <taxon>Alphaproteobacteria</taxon>
        <taxon>Rhodospirillales</taxon>
        <taxon>Rhodospirillaceae</taxon>
        <taxon>Pacificispira</taxon>
    </lineage>
</organism>
<dbReference type="GO" id="GO:0003700">
    <property type="term" value="F:DNA-binding transcription factor activity"/>
    <property type="evidence" value="ECO:0007669"/>
    <property type="project" value="InterPro"/>
</dbReference>